<gene>
    <name evidence="2" type="ORF">TRSC58_04177</name>
</gene>
<evidence type="ECO:0000256" key="1">
    <source>
        <dbReference type="SAM" id="MobiDB-lite"/>
    </source>
</evidence>
<dbReference type="EMBL" id="AUPL01004177">
    <property type="protein sequence ID" value="ESL08126.1"/>
    <property type="molecule type" value="Genomic_DNA"/>
</dbReference>
<dbReference type="OrthoDB" id="247308at2759"/>
<proteinExistence type="predicted"/>
<dbReference type="VEuPathDB" id="TriTrypDB:TRSC58_04177"/>
<evidence type="ECO:0000313" key="3">
    <source>
        <dbReference type="Proteomes" id="UP000031737"/>
    </source>
</evidence>
<dbReference type="AlphaFoldDB" id="A0A061J1Z9"/>
<reference evidence="2 3" key="1">
    <citation type="submission" date="2013-07" db="EMBL/GenBank/DDBJ databases">
        <authorList>
            <person name="Stoco P.H."/>
            <person name="Wagner G."/>
            <person name="Gerber A."/>
            <person name="Zaha A."/>
            <person name="Thompson C."/>
            <person name="Bartholomeu D.C."/>
            <person name="Luckemeyer D.D."/>
            <person name="Bahia D."/>
            <person name="Loreto E."/>
            <person name="Prestes E.B."/>
            <person name="Lima F.M."/>
            <person name="Rodrigues-Luiz G."/>
            <person name="Vallejo G.A."/>
            <person name="Filho J.F."/>
            <person name="Monteiro K.M."/>
            <person name="Tyler K.M."/>
            <person name="de Almeida L.G."/>
            <person name="Ortiz M.F."/>
            <person name="Siervo M.A."/>
            <person name="de Moraes M.H."/>
            <person name="Cunha O.L."/>
            <person name="Mendonca-Neto R."/>
            <person name="Silva R."/>
            <person name="Teixeira S.M."/>
            <person name="Murta S.M."/>
            <person name="Sincero T.C."/>
            <person name="Mendes T.A."/>
            <person name="Urmenyi T.P."/>
            <person name="Silva V.G."/>
            <person name="da Rocha W.D."/>
            <person name="Andersson B."/>
            <person name="Romanha A.J."/>
            <person name="Steindel M."/>
            <person name="de Vasconcelos A.T."/>
            <person name="Grisard E.C."/>
        </authorList>
    </citation>
    <scope>NUCLEOTIDE SEQUENCE [LARGE SCALE GENOMIC DNA]</scope>
    <source>
        <strain evidence="2 3">SC58</strain>
    </source>
</reference>
<dbReference type="Proteomes" id="UP000031737">
    <property type="component" value="Unassembled WGS sequence"/>
</dbReference>
<keyword evidence="3" id="KW-1185">Reference proteome</keyword>
<accession>A0A061J1Z9</accession>
<comment type="caution">
    <text evidence="2">The sequence shown here is derived from an EMBL/GenBank/DDBJ whole genome shotgun (WGS) entry which is preliminary data.</text>
</comment>
<organism evidence="2 3">
    <name type="scientific">Trypanosoma rangeli SC58</name>
    <dbReference type="NCBI Taxonomy" id="429131"/>
    <lineage>
        <taxon>Eukaryota</taxon>
        <taxon>Discoba</taxon>
        <taxon>Euglenozoa</taxon>
        <taxon>Kinetoplastea</taxon>
        <taxon>Metakinetoplastina</taxon>
        <taxon>Trypanosomatida</taxon>
        <taxon>Trypanosomatidae</taxon>
        <taxon>Trypanosoma</taxon>
        <taxon>Herpetosoma</taxon>
    </lineage>
</organism>
<sequence>MLSLNSYNFSNGAAAASFSSPLMDCTSAMHNSDNIQKGASYLRTGKRAATIAVTGQLKESTPAIEETQPPGLSLKRTNDPYARKLADGTPCVPRSPLSAEMSFMMSYKEVEGKNLNTVPPTSNVARMVTTVAQTNSNSVQGNVSKGNFPPVSRSGTMKQFAFWVTPLKGEVAATPTVVRSNHVSTMSSTPPPSHAAAKRVEIWSARNNTSAHSTPANTSGSSATRTDSVTHVRCRRVYVNGRPMTVWLKEDEPATGGYA</sequence>
<feature type="region of interest" description="Disordered" evidence="1">
    <location>
        <begin position="208"/>
        <end position="228"/>
    </location>
</feature>
<name>A0A061J1Z9_TRYRA</name>
<evidence type="ECO:0000313" key="2">
    <source>
        <dbReference type="EMBL" id="ESL08126.1"/>
    </source>
</evidence>
<protein>
    <submittedName>
        <fullName evidence="2">Uncharacterized protein</fullName>
    </submittedName>
</protein>